<dbReference type="Pfam" id="PF13895">
    <property type="entry name" value="Ig_2"/>
    <property type="match status" value="1"/>
</dbReference>
<evidence type="ECO:0000313" key="5">
    <source>
        <dbReference type="EMBL" id="KAI1894820.1"/>
    </source>
</evidence>
<dbReference type="InterPro" id="IPR003599">
    <property type="entry name" value="Ig_sub"/>
</dbReference>
<evidence type="ECO:0000256" key="3">
    <source>
        <dbReference type="SAM" id="Phobius"/>
    </source>
</evidence>
<feature type="domain" description="Ig-like" evidence="4">
    <location>
        <begin position="288"/>
        <end position="375"/>
    </location>
</feature>
<feature type="domain" description="Ig-like" evidence="4">
    <location>
        <begin position="471"/>
        <end position="555"/>
    </location>
</feature>
<dbReference type="InterPro" id="IPR013151">
    <property type="entry name" value="Immunoglobulin_dom"/>
</dbReference>
<keyword evidence="3" id="KW-1133">Transmembrane helix</keyword>
<keyword evidence="3" id="KW-0472">Membrane</keyword>
<keyword evidence="6" id="KW-1185">Reference proteome</keyword>
<evidence type="ECO:0000313" key="6">
    <source>
        <dbReference type="Proteomes" id="UP000829720"/>
    </source>
</evidence>
<sequence length="758" mass="83244">MHMNLVVIESFERGTTVVYVRSFTKETLQLSKPSQQPQDPSVLVNAQYGSQGFLWETTCSLQCHSSPGSMGHSGGLVDNQVPSACLHCDWLLCGHPCSFTPPPPGQEVDVKWYQYVNRGYPLVYSRTDPDNVISKFKGKTELFGSDRDGDCSLKINATQMSQNAERLYPWIEPNKLSGNFYDNPVTLNITAQALTPEIQVEAELTEGHTARLSCSTVHSCPPYPPSISFTGLREPLERQEIKSQWKFTTAITWQTSSEDHGKNVTCTVTHPGGQTASAKIVLNVTYPPKSVHVEGNGSVVPPGGNVLLSCKSEANPPASSFRWYRTVAGQPVPLTQTTSETLIVTARDLDPDQNKLHCEAINSHGEAKSPNFDVNVEYGPTIRNDSHCSYDGGAVSCLCQARARPQASVQWRVDGEDQRAGPTLADSPEDNTVRGTWTANGTTERINVTCIVKNRHGQDELLLRMHVKAPPTKVSLTQHPPHPTEGEGVTLSCLSWGYPPVSRYRWYRGPAGLEARLQEESRDLHVKNATRTSDPYRCSAHNEKGESSSASTWLNVEYAPVILPDSSCTLSNSQYRCECVVDSNPVAEVTWSSARSLTNEKHSMSSVVSGRVLTAVLVFTEPTEDRARHHVICNATNRYGAASHRLPFAEKGGSQKKVLVLGVTGGGVALLIILGVCACCARKRRPHTHLSQKRTTELALEGTKPTKGAQQQSGHLYENTDPRPHPPAVSESIYEVEDAQRYGDYRSQGTSEDVYANY</sequence>
<dbReference type="SMART" id="SM00409">
    <property type="entry name" value="IG"/>
    <property type="match status" value="3"/>
</dbReference>
<evidence type="ECO:0000256" key="2">
    <source>
        <dbReference type="SAM" id="MobiDB-lite"/>
    </source>
</evidence>
<accession>A0A8T3DFB6</accession>
<evidence type="ECO:0000259" key="4">
    <source>
        <dbReference type="PROSITE" id="PS50835"/>
    </source>
</evidence>
<dbReference type="InterPro" id="IPR007110">
    <property type="entry name" value="Ig-like_dom"/>
</dbReference>
<evidence type="ECO:0000256" key="1">
    <source>
        <dbReference type="ARBA" id="ARBA00023319"/>
    </source>
</evidence>
<protein>
    <recommendedName>
        <fullName evidence="4">Ig-like domain-containing protein</fullName>
    </recommendedName>
</protein>
<dbReference type="OrthoDB" id="10039395at2759"/>
<dbReference type="Proteomes" id="UP000829720">
    <property type="component" value="Unassembled WGS sequence"/>
</dbReference>
<dbReference type="Gene3D" id="2.60.40.10">
    <property type="entry name" value="Immunoglobulins"/>
    <property type="match status" value="6"/>
</dbReference>
<dbReference type="SUPFAM" id="SSF48726">
    <property type="entry name" value="Immunoglobulin"/>
    <property type="match status" value="5"/>
</dbReference>
<dbReference type="InterPro" id="IPR013783">
    <property type="entry name" value="Ig-like_fold"/>
</dbReference>
<organism evidence="5 6">
    <name type="scientific">Albula goreensis</name>
    <dbReference type="NCBI Taxonomy" id="1534307"/>
    <lineage>
        <taxon>Eukaryota</taxon>
        <taxon>Metazoa</taxon>
        <taxon>Chordata</taxon>
        <taxon>Craniata</taxon>
        <taxon>Vertebrata</taxon>
        <taxon>Euteleostomi</taxon>
        <taxon>Actinopterygii</taxon>
        <taxon>Neopterygii</taxon>
        <taxon>Teleostei</taxon>
        <taxon>Albuliformes</taxon>
        <taxon>Albulidae</taxon>
        <taxon>Albula</taxon>
    </lineage>
</organism>
<dbReference type="AlphaFoldDB" id="A0A8T3DFB6"/>
<comment type="caution">
    <text evidence="5">The sequence shown here is derived from an EMBL/GenBank/DDBJ whole genome shotgun (WGS) entry which is preliminary data.</text>
</comment>
<dbReference type="InterPro" id="IPR036179">
    <property type="entry name" value="Ig-like_dom_sf"/>
</dbReference>
<feature type="transmembrane region" description="Helical" evidence="3">
    <location>
        <begin position="658"/>
        <end position="681"/>
    </location>
</feature>
<keyword evidence="1" id="KW-0393">Immunoglobulin domain</keyword>
<feature type="domain" description="Ig-like" evidence="4">
    <location>
        <begin position="196"/>
        <end position="283"/>
    </location>
</feature>
<dbReference type="EMBL" id="JAERUA010000010">
    <property type="protein sequence ID" value="KAI1894820.1"/>
    <property type="molecule type" value="Genomic_DNA"/>
</dbReference>
<name>A0A8T3DFB6_9TELE</name>
<proteinExistence type="predicted"/>
<dbReference type="PANTHER" id="PTHR46484">
    <property type="entry name" value="SI:CH211-171H4.5-RELATED"/>
    <property type="match status" value="1"/>
</dbReference>
<dbReference type="PROSITE" id="PS50835">
    <property type="entry name" value="IG_LIKE"/>
    <property type="match status" value="3"/>
</dbReference>
<gene>
    <name evidence="5" type="ORF">AGOR_G00119690</name>
</gene>
<feature type="region of interest" description="Disordered" evidence="2">
    <location>
        <begin position="411"/>
        <end position="433"/>
    </location>
</feature>
<keyword evidence="3" id="KW-0812">Transmembrane</keyword>
<dbReference type="Pfam" id="PF00047">
    <property type="entry name" value="ig"/>
    <property type="match status" value="1"/>
</dbReference>
<reference evidence="5" key="1">
    <citation type="submission" date="2021-01" db="EMBL/GenBank/DDBJ databases">
        <authorList>
            <person name="Zahm M."/>
            <person name="Roques C."/>
            <person name="Cabau C."/>
            <person name="Klopp C."/>
            <person name="Donnadieu C."/>
            <person name="Jouanno E."/>
            <person name="Lampietro C."/>
            <person name="Louis A."/>
            <person name="Herpin A."/>
            <person name="Echchiki A."/>
            <person name="Berthelot C."/>
            <person name="Parey E."/>
            <person name="Roest-Crollius H."/>
            <person name="Braasch I."/>
            <person name="Postlethwait J."/>
            <person name="Bobe J."/>
            <person name="Montfort J."/>
            <person name="Bouchez O."/>
            <person name="Begum T."/>
            <person name="Mejri S."/>
            <person name="Adams A."/>
            <person name="Chen W.-J."/>
            <person name="Guiguen Y."/>
        </authorList>
    </citation>
    <scope>NUCLEOTIDE SEQUENCE</scope>
    <source>
        <tissue evidence="5">Blood</tissue>
    </source>
</reference>
<feature type="region of interest" description="Disordered" evidence="2">
    <location>
        <begin position="688"/>
        <end position="758"/>
    </location>
</feature>
<dbReference type="PANTHER" id="PTHR46484:SF1">
    <property type="entry name" value="SCHWANN CELL MYELIN PROTEIN-RELATED"/>
    <property type="match status" value="1"/>
</dbReference>
<dbReference type="CDD" id="cd00096">
    <property type="entry name" value="Ig"/>
    <property type="match status" value="1"/>
</dbReference>